<accession>A0AAD7DE08</accession>
<comment type="caution">
    <text evidence="2">The sequence shown here is derived from an EMBL/GenBank/DDBJ whole genome shotgun (WGS) entry which is preliminary data.</text>
</comment>
<protein>
    <submittedName>
        <fullName evidence="2">Uncharacterized protein</fullName>
    </submittedName>
</protein>
<feature type="region of interest" description="Disordered" evidence="1">
    <location>
        <begin position="196"/>
        <end position="226"/>
    </location>
</feature>
<evidence type="ECO:0000256" key="1">
    <source>
        <dbReference type="SAM" id="MobiDB-lite"/>
    </source>
</evidence>
<feature type="region of interest" description="Disordered" evidence="1">
    <location>
        <begin position="94"/>
        <end position="132"/>
    </location>
</feature>
<feature type="compositionally biased region" description="Pro residues" evidence="1">
    <location>
        <begin position="119"/>
        <end position="130"/>
    </location>
</feature>
<name>A0AAD7DE08_MYCRO</name>
<evidence type="ECO:0000313" key="3">
    <source>
        <dbReference type="Proteomes" id="UP001221757"/>
    </source>
</evidence>
<evidence type="ECO:0000313" key="2">
    <source>
        <dbReference type="EMBL" id="KAJ7689449.1"/>
    </source>
</evidence>
<reference evidence="2" key="1">
    <citation type="submission" date="2023-03" db="EMBL/GenBank/DDBJ databases">
        <title>Massive genome expansion in bonnet fungi (Mycena s.s.) driven by repeated elements and novel gene families across ecological guilds.</title>
        <authorList>
            <consortium name="Lawrence Berkeley National Laboratory"/>
            <person name="Harder C.B."/>
            <person name="Miyauchi S."/>
            <person name="Viragh M."/>
            <person name="Kuo A."/>
            <person name="Thoen E."/>
            <person name="Andreopoulos B."/>
            <person name="Lu D."/>
            <person name="Skrede I."/>
            <person name="Drula E."/>
            <person name="Henrissat B."/>
            <person name="Morin E."/>
            <person name="Kohler A."/>
            <person name="Barry K."/>
            <person name="LaButti K."/>
            <person name="Morin E."/>
            <person name="Salamov A."/>
            <person name="Lipzen A."/>
            <person name="Mereny Z."/>
            <person name="Hegedus B."/>
            <person name="Baldrian P."/>
            <person name="Stursova M."/>
            <person name="Weitz H."/>
            <person name="Taylor A."/>
            <person name="Grigoriev I.V."/>
            <person name="Nagy L.G."/>
            <person name="Martin F."/>
            <person name="Kauserud H."/>
        </authorList>
    </citation>
    <scope>NUCLEOTIDE SEQUENCE</scope>
    <source>
        <strain evidence="2">CBHHK067</strain>
    </source>
</reference>
<dbReference type="EMBL" id="JARKIE010000072">
    <property type="protein sequence ID" value="KAJ7689449.1"/>
    <property type="molecule type" value="Genomic_DNA"/>
</dbReference>
<sequence length="267" mass="29332">MLVTDIESPSFAVRSGAAPKSLDIPPPYDGHRNLSLGAEKERGGRPLPQPRAKPPALHSTPARPAPRRRASGGFFVNLEAKAAKKNGQRFYVCNRSPADLPTSPTSPNPRLGQSFPIHIVPPTPLPPPTPELVQSRTQLATLMPDPLSPEETMHPIQAVKKHRRFGGSVGSIPESVLAELRSIGEERDPWRTVMVPMWDTGKDSESDSSSDEDYGDAEDDLDEDYSSSWVMAHSTRATSREVSPKWVQELGKDRWIADRYSSLLASL</sequence>
<gene>
    <name evidence="2" type="ORF">B0H17DRAFT_1202339</name>
</gene>
<feature type="region of interest" description="Disordered" evidence="1">
    <location>
        <begin position="1"/>
        <end position="71"/>
    </location>
</feature>
<dbReference type="AlphaFoldDB" id="A0AAD7DE08"/>
<keyword evidence="3" id="KW-1185">Reference proteome</keyword>
<feature type="compositionally biased region" description="Acidic residues" evidence="1">
    <location>
        <begin position="206"/>
        <end position="225"/>
    </location>
</feature>
<proteinExistence type="predicted"/>
<organism evidence="2 3">
    <name type="scientific">Mycena rosella</name>
    <name type="common">Pink bonnet</name>
    <name type="synonym">Agaricus rosellus</name>
    <dbReference type="NCBI Taxonomy" id="1033263"/>
    <lineage>
        <taxon>Eukaryota</taxon>
        <taxon>Fungi</taxon>
        <taxon>Dikarya</taxon>
        <taxon>Basidiomycota</taxon>
        <taxon>Agaricomycotina</taxon>
        <taxon>Agaricomycetes</taxon>
        <taxon>Agaricomycetidae</taxon>
        <taxon>Agaricales</taxon>
        <taxon>Marasmiineae</taxon>
        <taxon>Mycenaceae</taxon>
        <taxon>Mycena</taxon>
    </lineage>
</organism>
<dbReference type="Proteomes" id="UP001221757">
    <property type="component" value="Unassembled WGS sequence"/>
</dbReference>